<name>A0A1D2J685_PARBR</name>
<protein>
    <submittedName>
        <fullName evidence="2">Uncharacterized protein</fullName>
    </submittedName>
</protein>
<dbReference type="VEuPathDB" id="FungiDB:PABG_06240"/>
<comment type="caution">
    <text evidence="2">The sequence shown here is derived from an EMBL/GenBank/DDBJ whole genome shotgun (WGS) entry which is preliminary data.</text>
</comment>
<reference evidence="2 3" key="1">
    <citation type="submission" date="2016-06" db="EMBL/GenBank/DDBJ databases">
        <authorList>
            <person name="Kjaerup R.B."/>
            <person name="Dalgaard T.S."/>
            <person name="Juul-Madsen H.R."/>
        </authorList>
    </citation>
    <scope>NUCLEOTIDE SEQUENCE [LARGE SCALE GENOMIC DNA]</scope>
    <source>
        <strain evidence="2 3">Pb300</strain>
    </source>
</reference>
<dbReference type="VEuPathDB" id="FungiDB:PADG_07728"/>
<gene>
    <name evidence="2" type="ORF">ACO22_06911</name>
</gene>
<dbReference type="AlphaFoldDB" id="A0A1D2J685"/>
<organism evidence="2 3">
    <name type="scientific">Paracoccidioides brasiliensis</name>
    <dbReference type="NCBI Taxonomy" id="121759"/>
    <lineage>
        <taxon>Eukaryota</taxon>
        <taxon>Fungi</taxon>
        <taxon>Dikarya</taxon>
        <taxon>Ascomycota</taxon>
        <taxon>Pezizomycotina</taxon>
        <taxon>Eurotiomycetes</taxon>
        <taxon>Eurotiomycetidae</taxon>
        <taxon>Onygenales</taxon>
        <taxon>Ajellomycetaceae</taxon>
        <taxon>Paracoccidioides</taxon>
    </lineage>
</organism>
<evidence type="ECO:0000313" key="3">
    <source>
        <dbReference type="Proteomes" id="UP000242814"/>
    </source>
</evidence>
<accession>A0A1D2J685</accession>
<evidence type="ECO:0000256" key="1">
    <source>
        <dbReference type="SAM" id="MobiDB-lite"/>
    </source>
</evidence>
<evidence type="ECO:0000313" key="2">
    <source>
        <dbReference type="EMBL" id="ODH13783.1"/>
    </source>
</evidence>
<sequence length="270" mass="28953">MQGRNGANQAIRRGLGPGGGQDRARMGARIGDRAGSYLHILIWGVTRQQFNSLLLPLAPSPSRSLFDWRWRWRTPTTRNNALVPLAPLEHSCSRACSAGTTEQRLQWEQANGAPVPGPGPGDRIKVEPTRHAATLGGNSSPETARVGPANLTALALPRGFSVPSANCLPDPSPGDSVFTFLRHLHLPVHFLLLILGACPSGAKEAESQKSQTSTGSNFARNNPFPPVWTPFHQAASSDWAQILQMALIPRVPAADSLTGSMKQSLSGTWP</sequence>
<feature type="region of interest" description="Disordered" evidence="1">
    <location>
        <begin position="1"/>
        <end position="23"/>
    </location>
</feature>
<dbReference type="Proteomes" id="UP000242814">
    <property type="component" value="Unassembled WGS sequence"/>
</dbReference>
<dbReference type="EMBL" id="LZYO01000422">
    <property type="protein sequence ID" value="ODH13783.1"/>
    <property type="molecule type" value="Genomic_DNA"/>
</dbReference>
<proteinExistence type="predicted"/>